<feature type="compositionally biased region" description="Polar residues" evidence="1">
    <location>
        <begin position="206"/>
        <end position="221"/>
    </location>
</feature>
<dbReference type="EMBL" id="JBAHYK010002465">
    <property type="protein sequence ID" value="KAL0565011.1"/>
    <property type="molecule type" value="Genomic_DNA"/>
</dbReference>
<feature type="compositionally biased region" description="Basic and acidic residues" evidence="1">
    <location>
        <begin position="91"/>
        <end position="110"/>
    </location>
</feature>
<feature type="region of interest" description="Disordered" evidence="1">
    <location>
        <begin position="644"/>
        <end position="753"/>
    </location>
</feature>
<feature type="compositionally biased region" description="Polar residues" evidence="1">
    <location>
        <begin position="656"/>
        <end position="678"/>
    </location>
</feature>
<keyword evidence="3" id="KW-1185">Reference proteome</keyword>
<feature type="compositionally biased region" description="Low complexity" evidence="1">
    <location>
        <begin position="138"/>
        <end position="162"/>
    </location>
</feature>
<feature type="compositionally biased region" description="Basic and acidic residues" evidence="1">
    <location>
        <begin position="1"/>
        <end position="13"/>
    </location>
</feature>
<evidence type="ECO:0000313" key="2">
    <source>
        <dbReference type="EMBL" id="KAL0565011.1"/>
    </source>
</evidence>
<proteinExistence type="predicted"/>
<feature type="region of interest" description="Disordered" evidence="1">
    <location>
        <begin position="91"/>
        <end position="308"/>
    </location>
</feature>
<name>A0ABR3EQ69_9AGAR</name>
<gene>
    <name evidence="2" type="ORF">V5O48_017026</name>
</gene>
<accession>A0ABR3EQ69</accession>
<dbReference type="Proteomes" id="UP001465976">
    <property type="component" value="Unassembled WGS sequence"/>
</dbReference>
<feature type="compositionally biased region" description="Low complexity" evidence="1">
    <location>
        <begin position="184"/>
        <end position="197"/>
    </location>
</feature>
<feature type="compositionally biased region" description="Low complexity" evidence="1">
    <location>
        <begin position="734"/>
        <end position="747"/>
    </location>
</feature>
<feature type="non-terminal residue" evidence="2">
    <location>
        <position position="753"/>
    </location>
</feature>
<evidence type="ECO:0000256" key="1">
    <source>
        <dbReference type="SAM" id="MobiDB-lite"/>
    </source>
</evidence>
<organism evidence="2 3">
    <name type="scientific">Marasmius crinis-equi</name>
    <dbReference type="NCBI Taxonomy" id="585013"/>
    <lineage>
        <taxon>Eukaryota</taxon>
        <taxon>Fungi</taxon>
        <taxon>Dikarya</taxon>
        <taxon>Basidiomycota</taxon>
        <taxon>Agaricomycotina</taxon>
        <taxon>Agaricomycetes</taxon>
        <taxon>Agaricomycetidae</taxon>
        <taxon>Agaricales</taxon>
        <taxon>Marasmiineae</taxon>
        <taxon>Marasmiaceae</taxon>
        <taxon>Marasmius</taxon>
    </lineage>
</organism>
<comment type="caution">
    <text evidence="2">The sequence shown here is derived from an EMBL/GenBank/DDBJ whole genome shotgun (WGS) entry which is preliminary data.</text>
</comment>
<feature type="compositionally biased region" description="Low complexity" evidence="1">
    <location>
        <begin position="696"/>
        <end position="718"/>
    </location>
</feature>
<reference evidence="2 3" key="1">
    <citation type="submission" date="2024-02" db="EMBL/GenBank/DDBJ databases">
        <title>A draft genome for the cacao thread blight pathogen Marasmius crinis-equi.</title>
        <authorList>
            <person name="Cohen S.P."/>
            <person name="Baruah I.K."/>
            <person name="Amoako-Attah I."/>
            <person name="Bukari Y."/>
            <person name="Meinhardt L.W."/>
            <person name="Bailey B.A."/>
        </authorList>
    </citation>
    <scope>NUCLEOTIDE SEQUENCE [LARGE SCALE GENOMIC DNA]</scope>
    <source>
        <strain evidence="2 3">GH-76</strain>
    </source>
</reference>
<evidence type="ECO:0000313" key="3">
    <source>
        <dbReference type="Proteomes" id="UP001465976"/>
    </source>
</evidence>
<sequence>MPDNDQKNRKDDSTGEGMDIDTDECPPHGPKCSICKKYANHKKRLESDDDDTTHLKQKLLKHTADTLQTEAGLHKKIAELRAEIHRQGEELWKMKEENMKKELEAERGKQPTENQPPRPPPTREPTPRPPPHREPTLRGRSPQRQSRPTSRAQTPQRRSMSPPRRRQSPLRRDQETIAQPSNMTGSTSTGPPNSTESQAIWASGNDKPTTFSAKIQLTTQHDSAKPTIAMAAWRNAPPPAPTGPPTSSAPVVLPEVNATRNASTPRPDPNIERDESDYGSDSSEDRKKKKRPILPKPPKVPKVSASVTRDQRAFIGSRAPLWDDLPRISMAPQRLKMDFNEPEARRMLRDVQTSGRFDLIDTIRRIVTEVQSRRRNGIIVHGGPALLEREWQKPEWYNDTKRIRLVCESAERQRDAPFAELRLDLPSRGQPSHQSDRDEHARWAAMYGTPATYPGVSISSTLQLDLLGIQAVMYFRQLVPTNRSYTGPRGRNEHGTPPGTRARTRWIALFIELLSQPYLYEQLVHYYGSQIHPNASFYSFNGSINTDMRELVSGLARRGFTARHSYWMYEWAMNYLRDSDIIHDDTSNHSDFPRGLLLSRAADRLREVGAPPVSNLPFNRLWSPPATWDVSLYFQERNRRLTLAGQQRRAGRHNLPTGNSSVNSLPAPTPATLQTSGETVRAHTSPADARERDETAAPTSGAAASSSGTALSSGTTPAPTTSLPVDEDTHMEDVSQVPPSSTVSPAPIIQAPY</sequence>
<feature type="region of interest" description="Disordered" evidence="1">
    <location>
        <begin position="1"/>
        <end position="30"/>
    </location>
</feature>
<protein>
    <submittedName>
        <fullName evidence="2">Uncharacterized protein</fullName>
    </submittedName>
</protein>
<feature type="compositionally biased region" description="Pro residues" evidence="1">
    <location>
        <begin position="114"/>
        <end position="129"/>
    </location>
</feature>